<reference evidence="2 3" key="1">
    <citation type="submission" date="2017-09" db="EMBL/GenBank/DDBJ databases">
        <title>Genome sequencing of Besnoitia besnoiti strain Bb-Ger1.</title>
        <authorList>
            <person name="Schares G."/>
            <person name="Venepally P."/>
            <person name="Lorenzi H.A."/>
        </authorList>
    </citation>
    <scope>NUCLEOTIDE SEQUENCE [LARGE SCALE GENOMIC DNA]</scope>
    <source>
        <strain evidence="2 3">Bb-Ger1</strain>
    </source>
</reference>
<accession>A0A2A9MDA8</accession>
<evidence type="ECO:0000313" key="2">
    <source>
        <dbReference type="EMBL" id="PFH33352.1"/>
    </source>
</evidence>
<protein>
    <recommendedName>
        <fullName evidence="4">SHSP domain-containing protein</fullName>
    </recommendedName>
</protein>
<dbReference type="KEGG" id="bbes:BESB_085510"/>
<feature type="region of interest" description="Disordered" evidence="1">
    <location>
        <begin position="518"/>
        <end position="560"/>
    </location>
</feature>
<sequence>MWIPLRVIPFLLLGFLLSLLLFSPFPLPCFAFHISPSPRISPSHLGSSAAFAAPQRAWRDWFPLFVSSSPASFVSASSSWLSLSTRGLFPAPSSLRHRSQPSAPFRPWVPSRCALSSSSLSPSIASSPPPSDTPHSGCGAPAALPSRGESASSRLAGPVPAFASASSFSLHSSARGASLPPRSLFSSALWSARRTGVAVPPQIAAFGRTFVYAFLKPLRKDKAAAIAEAAEASEAAEAAQLSEPVRGESYFQDFDEVYDASEELRRLNELHKFYAVYTYPETYSFEADASPLEADSAPAENARETEDAGEGEREIGEGEEGVEKAREGASRGSSRLEPPPRPLPLPRRLRLPLSRLPSKALSLFPSPKPAASSPFVPSLASAGLTAPGAAPLPAPAFPSHALPPNVSAWGGFPLPASVSRDSARRFLAPSLLGDWMVEQTLGRQRAGLLSTFAFDSEANPAKPSGGVGVRTEDLRGVSVAGTLAAAAEAAPAQAGLSDPEAEARAVAARNCDVAESLLEGRAESDAPTAASEDELQIERRNARDRGNSQREADEEGGARLRFASALASAASGDARRAEASRRERPGEGFEPYVSLLDESARGGGIAMEMWLPGVAARDIIIELRLVGREEDGEDGGRLQTAAEGKATQSPENNTREAWSLDEEFVFRENIEHVEDRMFTKERKRWPLTILPMLVVNAPKSRRVLRWEMETFKTRQKHGRMADYERIQRAYRLRWPADIRRAEARLDSGRLMVVVPPLEDLSSFDAEADADALPMRIPVQQKPLPWTGLKGFRVYHSRRDWIFNFHKFSQYAKGVDLFTFDFKKEKVPIREPDRQEEQEAKRMAEVISKKNWRLWRGEKL</sequence>
<feature type="region of interest" description="Disordered" evidence="1">
    <location>
        <begin position="631"/>
        <end position="654"/>
    </location>
</feature>
<dbReference type="RefSeq" id="XP_029217361.1">
    <property type="nucleotide sequence ID" value="XM_029366901.1"/>
</dbReference>
<dbReference type="VEuPathDB" id="ToxoDB:BESB_085510"/>
<evidence type="ECO:0000313" key="3">
    <source>
        <dbReference type="Proteomes" id="UP000224006"/>
    </source>
</evidence>
<feature type="compositionally biased region" description="Basic and acidic residues" evidence="1">
    <location>
        <begin position="301"/>
        <end position="329"/>
    </location>
</feature>
<dbReference type="EMBL" id="NWUJ01000009">
    <property type="protein sequence ID" value="PFH33352.1"/>
    <property type="molecule type" value="Genomic_DNA"/>
</dbReference>
<dbReference type="Proteomes" id="UP000224006">
    <property type="component" value="Chromosome VIII"/>
</dbReference>
<name>A0A2A9MDA8_BESBE</name>
<comment type="caution">
    <text evidence="2">The sequence shown here is derived from an EMBL/GenBank/DDBJ whole genome shotgun (WGS) entry which is preliminary data.</text>
</comment>
<keyword evidence="3" id="KW-1185">Reference proteome</keyword>
<gene>
    <name evidence="2" type="ORF">BESB_085510</name>
</gene>
<dbReference type="OrthoDB" id="333127at2759"/>
<dbReference type="AlphaFoldDB" id="A0A2A9MDA8"/>
<feature type="compositionally biased region" description="Basic and acidic residues" evidence="1">
    <location>
        <begin position="536"/>
        <end position="551"/>
    </location>
</feature>
<feature type="region of interest" description="Disordered" evidence="1">
    <location>
        <begin position="119"/>
        <end position="152"/>
    </location>
</feature>
<evidence type="ECO:0008006" key="4">
    <source>
        <dbReference type="Google" id="ProtNLM"/>
    </source>
</evidence>
<organism evidence="2 3">
    <name type="scientific">Besnoitia besnoiti</name>
    <name type="common">Apicomplexan protozoan</name>
    <dbReference type="NCBI Taxonomy" id="94643"/>
    <lineage>
        <taxon>Eukaryota</taxon>
        <taxon>Sar</taxon>
        <taxon>Alveolata</taxon>
        <taxon>Apicomplexa</taxon>
        <taxon>Conoidasida</taxon>
        <taxon>Coccidia</taxon>
        <taxon>Eucoccidiorida</taxon>
        <taxon>Eimeriorina</taxon>
        <taxon>Sarcocystidae</taxon>
        <taxon>Besnoitia</taxon>
    </lineage>
</organism>
<dbReference type="GeneID" id="40313477"/>
<proteinExistence type="predicted"/>
<feature type="region of interest" description="Disordered" evidence="1">
    <location>
        <begin position="291"/>
        <end position="348"/>
    </location>
</feature>
<evidence type="ECO:0000256" key="1">
    <source>
        <dbReference type="SAM" id="MobiDB-lite"/>
    </source>
</evidence>